<keyword evidence="4" id="KW-1185">Reference proteome</keyword>
<dbReference type="Pfam" id="PF01636">
    <property type="entry name" value="APH"/>
    <property type="match status" value="1"/>
</dbReference>
<dbReference type="InterPro" id="IPR052732">
    <property type="entry name" value="Cell-binding_unc_protein"/>
</dbReference>
<name>A0A839DR62_9PSEU</name>
<comment type="caution">
    <text evidence="3">The sequence shown here is derived from an EMBL/GenBank/DDBJ whole genome shotgun (WGS) entry which is preliminary data.</text>
</comment>
<organism evidence="3 4">
    <name type="scientific">Halosaccharopolyspora lacisalsi</name>
    <dbReference type="NCBI Taxonomy" id="1000566"/>
    <lineage>
        <taxon>Bacteria</taxon>
        <taxon>Bacillati</taxon>
        <taxon>Actinomycetota</taxon>
        <taxon>Actinomycetes</taxon>
        <taxon>Pseudonocardiales</taxon>
        <taxon>Pseudonocardiaceae</taxon>
        <taxon>Halosaccharopolyspora</taxon>
    </lineage>
</organism>
<feature type="region of interest" description="Disordered" evidence="1">
    <location>
        <begin position="1"/>
        <end position="49"/>
    </location>
</feature>
<feature type="compositionally biased region" description="Polar residues" evidence="1">
    <location>
        <begin position="24"/>
        <end position="38"/>
    </location>
</feature>
<accession>A0A839DR62</accession>
<dbReference type="Proteomes" id="UP000569329">
    <property type="component" value="Unassembled WGS sequence"/>
</dbReference>
<gene>
    <name evidence="3" type="ORF">FHX42_001819</name>
</gene>
<protein>
    <recommendedName>
        <fullName evidence="2">Aminoglycoside phosphotransferase domain-containing protein</fullName>
    </recommendedName>
</protein>
<dbReference type="Gene3D" id="3.40.50.300">
    <property type="entry name" value="P-loop containing nucleotide triphosphate hydrolases"/>
    <property type="match status" value="1"/>
</dbReference>
<dbReference type="SUPFAM" id="SSF56112">
    <property type="entry name" value="Protein kinase-like (PK-like)"/>
    <property type="match status" value="1"/>
</dbReference>
<proteinExistence type="predicted"/>
<sequence length="526" mass="57405">MSAPPPQGHLANVDPRTLPDDGLGQSSPSESVPSQHRTVSGKPAGNGYTGTAETHAGAVFFAGDLAYKMKKPVDLGFLDFRDLRTRAWACAREWELNRRFAPDVYLDVVEARGRDGEVYEHFVVMRRMPAERSLAGLVENGRADEDAVREVARILAGVHSCQSRSPEVSAEGKPDALRDRWGAALRTVRSFAGTLVDSEVVDELEHRALTFVSGRGPLLDSRVSEGRVVDGHGDLLSEDIFCLDDGPRVLDCIEFDDRLRWLDGADDAACLAMDLEYRGDPTLAERFLGWYAQFSADSAPSGLLHHYMAYRALVRTRVACLKHSPADTSTALDARQHLQLALEHARRSQARLVLVGGLPGTGKSTLSEGLADELGATLLSSDRVRREVAGVTSAESTAEPYRSGLYAPDSTDRTYEELLRRASTLLAHGETVVLDASWTRRTHRQLATDTAERTSSELVPLQCTAPDDVATERLRQRSATVSDADEDIAAAMAVDADPWPQAHAVSTAESGSVDRALHILRSRMSR</sequence>
<dbReference type="PANTHER" id="PTHR43883:SF1">
    <property type="entry name" value="GLUCONOKINASE"/>
    <property type="match status" value="1"/>
</dbReference>
<dbReference type="InterPro" id="IPR027417">
    <property type="entry name" value="P-loop_NTPase"/>
</dbReference>
<dbReference type="PANTHER" id="PTHR43883">
    <property type="entry name" value="SLR0207 PROTEIN"/>
    <property type="match status" value="1"/>
</dbReference>
<dbReference type="Pfam" id="PF13671">
    <property type="entry name" value="AAA_33"/>
    <property type="match status" value="1"/>
</dbReference>
<dbReference type="InterPro" id="IPR002575">
    <property type="entry name" value="Aminoglycoside_PTrfase"/>
</dbReference>
<reference evidence="3 4" key="1">
    <citation type="submission" date="2020-07" db="EMBL/GenBank/DDBJ databases">
        <title>Sequencing the genomes of 1000 actinobacteria strains.</title>
        <authorList>
            <person name="Klenk H.-P."/>
        </authorList>
    </citation>
    <scope>NUCLEOTIDE SEQUENCE [LARGE SCALE GENOMIC DNA]</scope>
    <source>
        <strain evidence="3 4">DSM 45975</strain>
    </source>
</reference>
<dbReference type="SUPFAM" id="SSF52540">
    <property type="entry name" value="P-loop containing nucleoside triphosphate hydrolases"/>
    <property type="match status" value="1"/>
</dbReference>
<feature type="domain" description="Aminoglycoside phosphotransferase" evidence="2">
    <location>
        <begin position="96"/>
        <end position="292"/>
    </location>
</feature>
<evidence type="ECO:0000313" key="3">
    <source>
        <dbReference type="EMBL" id="MBA8824472.1"/>
    </source>
</evidence>
<dbReference type="AlphaFoldDB" id="A0A839DR62"/>
<dbReference type="InterPro" id="IPR011009">
    <property type="entry name" value="Kinase-like_dom_sf"/>
</dbReference>
<evidence type="ECO:0000313" key="4">
    <source>
        <dbReference type="Proteomes" id="UP000569329"/>
    </source>
</evidence>
<evidence type="ECO:0000256" key="1">
    <source>
        <dbReference type="SAM" id="MobiDB-lite"/>
    </source>
</evidence>
<dbReference type="RefSeq" id="WP_328795992.1">
    <property type="nucleotide sequence ID" value="NZ_JACGWZ010000002.1"/>
</dbReference>
<evidence type="ECO:0000259" key="2">
    <source>
        <dbReference type="Pfam" id="PF01636"/>
    </source>
</evidence>
<dbReference type="EMBL" id="JACGWZ010000002">
    <property type="protein sequence ID" value="MBA8824472.1"/>
    <property type="molecule type" value="Genomic_DNA"/>
</dbReference>